<evidence type="ECO:0000256" key="2">
    <source>
        <dbReference type="PIRSR" id="PIRSR015853-2"/>
    </source>
</evidence>
<evidence type="ECO:0000313" key="4">
    <source>
        <dbReference type="Proteomes" id="UP000613840"/>
    </source>
</evidence>
<accession>A0A917SAT3</accession>
<dbReference type="CDD" id="cd08663">
    <property type="entry name" value="DAP_dppA_1"/>
    <property type="match status" value="1"/>
</dbReference>
<dbReference type="InterPro" id="IPR027476">
    <property type="entry name" value="DppA_N"/>
</dbReference>
<feature type="binding site" evidence="2">
    <location>
        <position position="126"/>
    </location>
    <ligand>
        <name>Zn(2+)</name>
        <dbReference type="ChEBI" id="CHEBI:29105"/>
        <label>2</label>
    </ligand>
</feature>
<dbReference type="Gene3D" id="3.30.1360.130">
    <property type="entry name" value="Dipeptide transport protein"/>
    <property type="match status" value="1"/>
</dbReference>
<proteinExistence type="predicted"/>
<comment type="caution">
    <text evidence="3">The sequence shown here is derived from an EMBL/GenBank/DDBJ whole genome shotgun (WGS) entry which is preliminary data.</text>
</comment>
<gene>
    <name evidence="3" type="ORF">GCM10011575_29020</name>
</gene>
<dbReference type="InterPro" id="IPR036177">
    <property type="entry name" value="Peptidase_M55_sf"/>
</dbReference>
<dbReference type="PIRSF" id="PIRSF015853">
    <property type="entry name" value="Pep_DppA"/>
    <property type="match status" value="1"/>
</dbReference>
<name>A0A917SAT3_9ACTN</name>
<dbReference type="Pfam" id="PF04951">
    <property type="entry name" value="Peptidase_M55"/>
    <property type="match status" value="1"/>
</dbReference>
<evidence type="ECO:0000313" key="3">
    <source>
        <dbReference type="EMBL" id="GGL68627.1"/>
    </source>
</evidence>
<dbReference type="EMBL" id="BMMZ01000007">
    <property type="protein sequence ID" value="GGL68627.1"/>
    <property type="molecule type" value="Genomic_DNA"/>
</dbReference>
<feature type="binding site" evidence="2">
    <location>
        <position position="96"/>
    </location>
    <ligand>
        <name>Zn(2+)</name>
        <dbReference type="ChEBI" id="CHEBI:29105"/>
        <label>2</label>
    </ligand>
</feature>
<evidence type="ECO:0000256" key="1">
    <source>
        <dbReference type="PIRSR" id="PIRSR015853-1"/>
    </source>
</evidence>
<reference evidence="3" key="1">
    <citation type="journal article" date="2014" name="Int. J. Syst. Evol. Microbiol.">
        <title>Complete genome sequence of Corynebacterium casei LMG S-19264T (=DSM 44701T), isolated from a smear-ripened cheese.</title>
        <authorList>
            <consortium name="US DOE Joint Genome Institute (JGI-PGF)"/>
            <person name="Walter F."/>
            <person name="Albersmeier A."/>
            <person name="Kalinowski J."/>
            <person name="Ruckert C."/>
        </authorList>
    </citation>
    <scope>NUCLEOTIDE SEQUENCE</scope>
    <source>
        <strain evidence="3">CGMCC 4.7306</strain>
    </source>
</reference>
<keyword evidence="2" id="KW-0479">Metal-binding</keyword>
<keyword evidence="4" id="KW-1185">Reference proteome</keyword>
<keyword evidence="2" id="KW-0862">Zinc</keyword>
<sequence length="267" mass="28596">MEGATGVIHPGDVRPRDDEWFRFRHLFTADVNATALGLLDAGADVLVNEAHASMRNLVLEELDDRVPMLSGRHKRLGMMEGIDREDIDGVAFVGYHAAAGEQGILAHTYLANSITQVRLDGVIASEGRLNAALAAEYGVPVIMVTGDDKTCDDARGYAPEAELVAVKTYISRYAAVCLPPAQTFALQREAATRAAAQLGRRQPMTAAHRIEIDFDAVQLADATAIIPTVEQLGPRTVGYDAPTMTEAMTTFKIVCAIAAGAVEVSYG</sequence>
<dbReference type="GO" id="GO:0046872">
    <property type="term" value="F:metal ion binding"/>
    <property type="evidence" value="ECO:0007669"/>
    <property type="project" value="UniProtKB-KW"/>
</dbReference>
<dbReference type="SUPFAM" id="SSF63992">
    <property type="entry name" value="Dipeptide transport protein"/>
    <property type="match status" value="1"/>
</dbReference>
<reference evidence="3" key="2">
    <citation type="submission" date="2020-09" db="EMBL/GenBank/DDBJ databases">
        <authorList>
            <person name="Sun Q."/>
            <person name="Zhou Y."/>
        </authorList>
    </citation>
    <scope>NUCLEOTIDE SEQUENCE</scope>
    <source>
        <strain evidence="3">CGMCC 4.7306</strain>
    </source>
</reference>
<organism evidence="3 4">
    <name type="scientific">Microlunatus endophyticus</name>
    <dbReference type="NCBI Taxonomy" id="1716077"/>
    <lineage>
        <taxon>Bacteria</taxon>
        <taxon>Bacillati</taxon>
        <taxon>Actinomycetota</taxon>
        <taxon>Actinomycetes</taxon>
        <taxon>Propionibacteriales</taxon>
        <taxon>Propionibacteriaceae</taxon>
        <taxon>Microlunatus</taxon>
    </lineage>
</organism>
<dbReference type="InterPro" id="IPR007035">
    <property type="entry name" value="Peptidase_M55"/>
</dbReference>
<dbReference type="Gene3D" id="3.40.50.10780">
    <property type="entry name" value="Dipeptide transport protein"/>
    <property type="match status" value="1"/>
</dbReference>
<feature type="binding site" evidence="2">
    <location>
        <position position="51"/>
    </location>
    <ligand>
        <name>Zn(2+)</name>
        <dbReference type="ChEBI" id="CHEBI:29105"/>
        <label>2</label>
    </ligand>
</feature>
<dbReference type="AlphaFoldDB" id="A0A917SAT3"/>
<feature type="active site" description="Nucleophile" evidence="1">
    <location>
        <position position="107"/>
    </location>
</feature>
<dbReference type="Proteomes" id="UP000613840">
    <property type="component" value="Unassembled WGS sequence"/>
</dbReference>
<protein>
    <submittedName>
        <fullName evidence="3">Peptide ABC transporter substrate-binding protein</fullName>
    </submittedName>
</protein>